<accession>A0A4S2J9S9</accession>
<reference evidence="1 2" key="1">
    <citation type="journal article" date="2019" name="Philos. Trans. R. Soc. Lond., B, Biol. Sci.">
        <title>Ant behaviour and brain gene expression of defending hosts depend on the ecological success of the intruding social parasite.</title>
        <authorList>
            <person name="Kaur R."/>
            <person name="Stoldt M."/>
            <person name="Jongepier E."/>
            <person name="Feldmeyer B."/>
            <person name="Menzel F."/>
            <person name="Bornberg-Bauer E."/>
            <person name="Foitzik S."/>
        </authorList>
    </citation>
    <scope>NUCLEOTIDE SEQUENCE [LARGE SCALE GENOMIC DNA]</scope>
    <source>
        <tissue evidence="1">Whole body</tissue>
    </source>
</reference>
<sequence>MTISVLLSYVLFSRHCSGIYDKDVLIKSPPTEQNKIRHDASNDVQPEKIGLSNPMSLDQQDFCLTSQIASGINGGSHASRLRGIVYDFEVNLRTFTDYVAVDAVLPPSPFSPFRERDEMRKKDLNWDTKVRFMPANAVILAMSNVALDVIEPFDEAQKDLRISSLKDGKKKREREKREREAGSLKREVLSELVLVLAGLNVMSVRSRSPK</sequence>
<evidence type="ECO:0000313" key="2">
    <source>
        <dbReference type="Proteomes" id="UP000310200"/>
    </source>
</evidence>
<dbReference type="AlphaFoldDB" id="A0A4S2J9S9"/>
<gene>
    <name evidence="1" type="ORF">DBV15_10298</name>
</gene>
<keyword evidence="2" id="KW-1185">Reference proteome</keyword>
<protein>
    <submittedName>
        <fullName evidence="1">Uncharacterized protein</fullName>
    </submittedName>
</protein>
<comment type="caution">
    <text evidence="1">The sequence shown here is derived from an EMBL/GenBank/DDBJ whole genome shotgun (WGS) entry which is preliminary data.</text>
</comment>
<evidence type="ECO:0000313" key="1">
    <source>
        <dbReference type="EMBL" id="TGZ32075.1"/>
    </source>
</evidence>
<name>A0A4S2J9S9_9HYME</name>
<proteinExistence type="predicted"/>
<dbReference type="Proteomes" id="UP000310200">
    <property type="component" value="Unassembled WGS sequence"/>
</dbReference>
<dbReference type="EMBL" id="QBLH01003952">
    <property type="protein sequence ID" value="TGZ32075.1"/>
    <property type="molecule type" value="Genomic_DNA"/>
</dbReference>
<organism evidence="1 2">
    <name type="scientific">Temnothorax longispinosus</name>
    <dbReference type="NCBI Taxonomy" id="300112"/>
    <lineage>
        <taxon>Eukaryota</taxon>
        <taxon>Metazoa</taxon>
        <taxon>Ecdysozoa</taxon>
        <taxon>Arthropoda</taxon>
        <taxon>Hexapoda</taxon>
        <taxon>Insecta</taxon>
        <taxon>Pterygota</taxon>
        <taxon>Neoptera</taxon>
        <taxon>Endopterygota</taxon>
        <taxon>Hymenoptera</taxon>
        <taxon>Apocrita</taxon>
        <taxon>Aculeata</taxon>
        <taxon>Formicoidea</taxon>
        <taxon>Formicidae</taxon>
        <taxon>Myrmicinae</taxon>
        <taxon>Temnothorax</taxon>
    </lineage>
</organism>